<dbReference type="PANTHER" id="PTHR38371:SF1">
    <property type="entry name" value="RHO GTPASE-ACTIVATING PROTEIN"/>
    <property type="match status" value="1"/>
</dbReference>
<proteinExistence type="predicted"/>
<reference evidence="1" key="1">
    <citation type="submission" date="2023-03" db="EMBL/GenBank/DDBJ databases">
        <authorList>
            <person name="Julca I."/>
        </authorList>
    </citation>
    <scope>NUCLEOTIDE SEQUENCE</scope>
</reference>
<dbReference type="Proteomes" id="UP001161247">
    <property type="component" value="Chromosome 1"/>
</dbReference>
<name>A0AAV1C1B6_OLDCO</name>
<gene>
    <name evidence="1" type="ORF">OLC1_LOCUS991</name>
</gene>
<keyword evidence="2" id="KW-1185">Reference proteome</keyword>
<protein>
    <submittedName>
        <fullName evidence="1">OLC1v1022719C1</fullName>
    </submittedName>
</protein>
<dbReference type="EMBL" id="OX459118">
    <property type="protein sequence ID" value="CAI9088408.1"/>
    <property type="molecule type" value="Genomic_DNA"/>
</dbReference>
<sequence length="124" mass="14866">MAPTKDMWEDIHSDWSFRIPSPALDEFREEYSISVKSYKFEKVSFVSSNLRKNEMEQIATGPPHPAYSYYYHEDSRILELVKARLPHFLPLFCVNNQGLKQHSAYRIDYMFQCVNYDRFDVYFC</sequence>
<dbReference type="AlphaFoldDB" id="A0AAV1C1B6"/>
<accession>A0AAV1C1B6</accession>
<evidence type="ECO:0000313" key="2">
    <source>
        <dbReference type="Proteomes" id="UP001161247"/>
    </source>
</evidence>
<organism evidence="1 2">
    <name type="scientific">Oldenlandia corymbosa var. corymbosa</name>
    <dbReference type="NCBI Taxonomy" id="529605"/>
    <lineage>
        <taxon>Eukaryota</taxon>
        <taxon>Viridiplantae</taxon>
        <taxon>Streptophyta</taxon>
        <taxon>Embryophyta</taxon>
        <taxon>Tracheophyta</taxon>
        <taxon>Spermatophyta</taxon>
        <taxon>Magnoliopsida</taxon>
        <taxon>eudicotyledons</taxon>
        <taxon>Gunneridae</taxon>
        <taxon>Pentapetalae</taxon>
        <taxon>asterids</taxon>
        <taxon>lamiids</taxon>
        <taxon>Gentianales</taxon>
        <taxon>Rubiaceae</taxon>
        <taxon>Rubioideae</taxon>
        <taxon>Spermacoceae</taxon>
        <taxon>Hedyotis-Oldenlandia complex</taxon>
        <taxon>Oldenlandia</taxon>
    </lineage>
</organism>
<evidence type="ECO:0000313" key="1">
    <source>
        <dbReference type="EMBL" id="CAI9088408.1"/>
    </source>
</evidence>
<dbReference type="PANTHER" id="PTHR38371">
    <property type="entry name" value="RHO GTPASE-ACTIVATING PROTEIN"/>
    <property type="match status" value="1"/>
</dbReference>